<dbReference type="Proteomes" id="UP000602124">
    <property type="component" value="Unassembled WGS sequence"/>
</dbReference>
<evidence type="ECO:0000313" key="2">
    <source>
        <dbReference type="EMBL" id="MBJ3786397.1"/>
    </source>
</evidence>
<name>A0A934IXV3_9HYPH</name>
<keyword evidence="3" id="KW-1185">Reference proteome</keyword>
<comment type="caution">
    <text evidence="2">The sequence shown here is derived from an EMBL/GenBank/DDBJ whole genome shotgun (WGS) entry which is preliminary data.</text>
</comment>
<dbReference type="InterPro" id="IPR036188">
    <property type="entry name" value="FAD/NAD-bd_sf"/>
</dbReference>
<evidence type="ECO:0000259" key="1">
    <source>
        <dbReference type="Pfam" id="PF13454"/>
    </source>
</evidence>
<reference evidence="2" key="1">
    <citation type="submission" date="2020-12" db="EMBL/GenBank/DDBJ databases">
        <title>Devosia sp. MSA67 isolated from Mo River.</title>
        <authorList>
            <person name="Ma F."/>
            <person name="Zi Z."/>
        </authorList>
    </citation>
    <scope>NUCLEOTIDE SEQUENCE</scope>
    <source>
        <strain evidence="2">MSA67</strain>
    </source>
</reference>
<dbReference type="Gene3D" id="3.50.50.60">
    <property type="entry name" value="FAD/NAD(P)-binding domain"/>
    <property type="match status" value="1"/>
</dbReference>
<dbReference type="RefSeq" id="WP_198877587.1">
    <property type="nucleotide sequence ID" value="NZ_JAEKMH010000004.1"/>
</dbReference>
<dbReference type="Pfam" id="PF13454">
    <property type="entry name" value="NAD_binding_9"/>
    <property type="match status" value="1"/>
</dbReference>
<gene>
    <name evidence="2" type="ORF">JEQ47_16850</name>
</gene>
<dbReference type="SUPFAM" id="SSF51905">
    <property type="entry name" value="FAD/NAD(P)-binding domain"/>
    <property type="match status" value="1"/>
</dbReference>
<proteinExistence type="predicted"/>
<dbReference type="EMBL" id="JAEKMH010000004">
    <property type="protein sequence ID" value="MBJ3786397.1"/>
    <property type="molecule type" value="Genomic_DNA"/>
</dbReference>
<dbReference type="InterPro" id="IPR038732">
    <property type="entry name" value="HpyO/CreE_NAD-binding"/>
</dbReference>
<sequence length="557" mass="61721">MPDQLYQYCVGYLSQEAAGDEQVIVDCSRIYLVDGQPIGFSDTLRQSTALDRLSDEQMLGRNNAKGQDSIHFQQLRAYDLATRIIRHRHELAPGRTLRVAVVGAGFSGVTAVLTLLNDPDIDVNVALFEHHRHIMPRFAGAFGRRVYPYHHLRVPSQVMIASAGDVLWCCPAKGTDQMEFGGIDKVLSWAPGPIEKVAKQVKDFAEEEFLKHTGEGRLEVRLQTKVKGVYPADGNVSIIDWVDYEDINDDNTVTSMEEMDDESSERETFDVVILAPGSGRDAVSLLGQSNAEYWTPSRLVNAEPAAGRHEVAVIGSGNSAASEVFNYLLPEHGFANFLDALQKWQEDEELGPSVKKLLNIAYDGEMTEVGFGELLTKQAWDQLAAAFKSKLVKNRVLNSSRLVGVTVFVRTNDPLFSTMNGINKFLVLLLARLGYVEIRNVYDEYGITAPSAADTYLISIRERIPVMKLPNGEELLPKGSTHWTQICNCSGVDRTYQNVFAGTTQSGEPHVMLYQVVGGGERKWSLRELLVAKQAVLQRASKAAEAIKAEVVTAQER</sequence>
<evidence type="ECO:0000313" key="3">
    <source>
        <dbReference type="Proteomes" id="UP000602124"/>
    </source>
</evidence>
<protein>
    <recommendedName>
        <fullName evidence="1">FAD-dependent urate hydroxylase HpyO/Asp monooxygenase CreE-like FAD/NAD(P)-binding domain-containing protein</fullName>
    </recommendedName>
</protein>
<dbReference type="AlphaFoldDB" id="A0A934IXV3"/>
<feature type="domain" description="FAD-dependent urate hydroxylase HpyO/Asp monooxygenase CreE-like FAD/NAD(P)-binding" evidence="1">
    <location>
        <begin position="100"/>
        <end position="277"/>
    </location>
</feature>
<accession>A0A934IXV3</accession>
<organism evidence="2 3">
    <name type="scientific">Devosia sediminis</name>
    <dbReference type="NCBI Taxonomy" id="2798801"/>
    <lineage>
        <taxon>Bacteria</taxon>
        <taxon>Pseudomonadati</taxon>
        <taxon>Pseudomonadota</taxon>
        <taxon>Alphaproteobacteria</taxon>
        <taxon>Hyphomicrobiales</taxon>
        <taxon>Devosiaceae</taxon>
        <taxon>Devosia</taxon>
    </lineage>
</organism>